<evidence type="ECO:0000256" key="1">
    <source>
        <dbReference type="SAM" id="MobiDB-lite"/>
    </source>
</evidence>
<feature type="compositionally biased region" description="Basic and acidic residues" evidence="1">
    <location>
        <begin position="123"/>
        <end position="133"/>
    </location>
</feature>
<dbReference type="EMBL" id="CADCVQ010000129">
    <property type="protein sequence ID" value="CAA9516818.1"/>
    <property type="molecule type" value="Genomic_DNA"/>
</dbReference>
<feature type="non-terminal residue" evidence="2">
    <location>
        <position position="133"/>
    </location>
</feature>
<accession>A0A6J4T9B5</accession>
<feature type="compositionally biased region" description="Basic residues" evidence="1">
    <location>
        <begin position="63"/>
        <end position="73"/>
    </location>
</feature>
<protein>
    <submittedName>
        <fullName evidence="2">Uncharacterized protein</fullName>
    </submittedName>
</protein>
<proteinExistence type="predicted"/>
<evidence type="ECO:0000313" key="2">
    <source>
        <dbReference type="EMBL" id="CAA9516818.1"/>
    </source>
</evidence>
<reference evidence="2" key="1">
    <citation type="submission" date="2020-02" db="EMBL/GenBank/DDBJ databases">
        <authorList>
            <person name="Meier V. D."/>
        </authorList>
    </citation>
    <scope>NUCLEOTIDE SEQUENCE</scope>
    <source>
        <strain evidence="2">AVDCRST_MAG67</strain>
    </source>
</reference>
<dbReference type="AlphaFoldDB" id="A0A6J4T9B5"/>
<feature type="compositionally biased region" description="Low complexity" evidence="1">
    <location>
        <begin position="17"/>
        <end position="31"/>
    </location>
</feature>
<name>A0A6J4T9B5_9ACTN</name>
<sequence length="133" mass="13829">GTRAAGGNRRCRRAPRAPRAAARRGAAADALGRGRRKRRGRCAGGVELRRLTAGLGRTPDPLRRRRAGARARPARTDGERPLRVPPGAACGGRTGVPAGAGARLGARRAAPASHRAGTLGADRASRPRRLGEL</sequence>
<organism evidence="2">
    <name type="scientific">uncultured Solirubrobacteraceae bacterium</name>
    <dbReference type="NCBI Taxonomy" id="1162706"/>
    <lineage>
        <taxon>Bacteria</taxon>
        <taxon>Bacillati</taxon>
        <taxon>Actinomycetota</taxon>
        <taxon>Thermoleophilia</taxon>
        <taxon>Solirubrobacterales</taxon>
        <taxon>Solirubrobacteraceae</taxon>
        <taxon>environmental samples</taxon>
    </lineage>
</organism>
<feature type="non-terminal residue" evidence="2">
    <location>
        <position position="1"/>
    </location>
</feature>
<gene>
    <name evidence="2" type="ORF">AVDCRST_MAG67-3098</name>
</gene>
<feature type="compositionally biased region" description="Low complexity" evidence="1">
    <location>
        <begin position="97"/>
        <end position="112"/>
    </location>
</feature>
<feature type="region of interest" description="Disordered" evidence="1">
    <location>
        <begin position="1"/>
        <end position="133"/>
    </location>
</feature>